<evidence type="ECO:0000256" key="1">
    <source>
        <dbReference type="SAM" id="MobiDB-lite"/>
    </source>
</evidence>
<name>A0A061QNF6_9CHLO</name>
<reference evidence="2" key="1">
    <citation type="submission" date="2014-05" db="EMBL/GenBank/DDBJ databases">
        <title>The transcriptome of the halophilic microalga Tetraselmis sp. GSL018 isolated from the Great Salt Lake, Utah.</title>
        <authorList>
            <person name="Jinkerson R.E."/>
            <person name="D'Adamo S."/>
            <person name="Posewitz M.C."/>
        </authorList>
    </citation>
    <scope>NUCLEOTIDE SEQUENCE</scope>
    <source>
        <strain evidence="2">GSL018</strain>
    </source>
</reference>
<evidence type="ECO:0000313" key="2">
    <source>
        <dbReference type="EMBL" id="JAC61238.1"/>
    </source>
</evidence>
<feature type="non-terminal residue" evidence="2">
    <location>
        <position position="1"/>
    </location>
</feature>
<gene>
    <name evidence="2" type="ORF">TSPGSL018_26785</name>
</gene>
<accession>A0A061QNF6</accession>
<sequence>KTPSPALRAEPSTIPPNELASPDSVRQSRAASPSIGHAVFGTGLDADSLLCPPPAVSPRRRPAHGSDRRSPGGTSS</sequence>
<protein>
    <submittedName>
        <fullName evidence="2">Uncharacterized protein</fullName>
    </submittedName>
</protein>
<dbReference type="AlphaFoldDB" id="A0A061QNF6"/>
<proteinExistence type="predicted"/>
<feature type="non-terminal residue" evidence="2">
    <location>
        <position position="76"/>
    </location>
</feature>
<dbReference type="EMBL" id="GBEZ01025904">
    <property type="protein sequence ID" value="JAC61238.1"/>
    <property type="molecule type" value="Transcribed_RNA"/>
</dbReference>
<organism evidence="2">
    <name type="scientific">Tetraselmis sp. GSL018</name>
    <dbReference type="NCBI Taxonomy" id="582737"/>
    <lineage>
        <taxon>Eukaryota</taxon>
        <taxon>Viridiplantae</taxon>
        <taxon>Chlorophyta</taxon>
        <taxon>core chlorophytes</taxon>
        <taxon>Chlorodendrophyceae</taxon>
        <taxon>Chlorodendrales</taxon>
        <taxon>Chlorodendraceae</taxon>
        <taxon>Tetraselmis</taxon>
    </lineage>
</organism>
<feature type="region of interest" description="Disordered" evidence="1">
    <location>
        <begin position="1"/>
        <end position="76"/>
    </location>
</feature>